<evidence type="ECO:0000256" key="3">
    <source>
        <dbReference type="ARBA" id="ARBA00007353"/>
    </source>
</evidence>
<comment type="catalytic activity">
    <reaction evidence="8">
        <text>adenosine + H2O + H(+) = inosine + NH4(+)</text>
        <dbReference type="Rhea" id="RHEA:24408"/>
        <dbReference type="ChEBI" id="CHEBI:15377"/>
        <dbReference type="ChEBI" id="CHEBI:15378"/>
        <dbReference type="ChEBI" id="CHEBI:16335"/>
        <dbReference type="ChEBI" id="CHEBI:17596"/>
        <dbReference type="ChEBI" id="CHEBI:28938"/>
        <dbReference type="EC" id="3.5.4.4"/>
    </reaction>
    <physiologicalReaction direction="left-to-right" evidence="8">
        <dbReference type="Rhea" id="RHEA:24409"/>
    </physiologicalReaction>
</comment>
<reference evidence="13" key="1">
    <citation type="journal article" date="2017" name="Appl. Environ. Microbiol.">
        <title>Genomic analysis of Calderihabitans maritimus KKC1, a thermophilic hydrogenogenic carboxydotrophic bacterium isolated from marine sediment.</title>
        <authorList>
            <person name="Omae K."/>
            <person name="Yoneda Y."/>
            <person name="Fukuyama Y."/>
            <person name="Yoshida T."/>
            <person name="Sako Y."/>
        </authorList>
    </citation>
    <scope>NUCLEOTIDE SEQUENCE [LARGE SCALE GENOMIC DNA]</scope>
    <source>
        <strain evidence="13">KKC1</strain>
    </source>
</reference>
<dbReference type="PANTHER" id="PTHR30616">
    <property type="entry name" value="UNCHARACTERIZED PROTEIN YFIH"/>
    <property type="match status" value="1"/>
</dbReference>
<evidence type="ECO:0000256" key="4">
    <source>
        <dbReference type="ARBA" id="ARBA00022679"/>
    </source>
</evidence>
<dbReference type="Pfam" id="PF02578">
    <property type="entry name" value="Cu-oxidase_4"/>
    <property type="match status" value="1"/>
</dbReference>
<dbReference type="GO" id="GO:0005507">
    <property type="term" value="F:copper ion binding"/>
    <property type="evidence" value="ECO:0007669"/>
    <property type="project" value="TreeGrafter"/>
</dbReference>
<evidence type="ECO:0000256" key="11">
    <source>
        <dbReference type="RuleBase" id="RU361274"/>
    </source>
</evidence>
<evidence type="ECO:0000256" key="2">
    <source>
        <dbReference type="ARBA" id="ARBA00003215"/>
    </source>
</evidence>
<evidence type="ECO:0000256" key="8">
    <source>
        <dbReference type="ARBA" id="ARBA00047989"/>
    </source>
</evidence>
<evidence type="ECO:0000256" key="9">
    <source>
        <dbReference type="ARBA" id="ARBA00048968"/>
    </source>
</evidence>
<dbReference type="GO" id="GO:0016787">
    <property type="term" value="F:hydrolase activity"/>
    <property type="evidence" value="ECO:0007669"/>
    <property type="project" value="UniProtKB-KW"/>
</dbReference>
<keyword evidence="6" id="KW-0378">Hydrolase</keyword>
<sequence length="274" mass="29989">MKTASFRLKIVGPVKFFHIPAWEETGLVISAFSTRVGGVSPEPYSTLNLGFHTADEPGNVLENRIRFSSSLGVSLESWVAANQVHGDRIATVGRRERGRGAKEFSSCIPDTDGLITREPGVALTTYYADCVPIYLLDLEKKAIGLSHAGWRGTVKRVAGKTVAAMEQAFGTRASSCLAAIGPSIGPCCYEVDGRVIEGFREVFPYWQDVVIPAGKGHWKLDLWETNRRMLVEAGVPEKNITVSGICTSCNRDLLFSYRAEKGLTGRMAAFLMLR</sequence>
<dbReference type="InterPro" id="IPR038371">
    <property type="entry name" value="Cu_polyphenol_OxRdtase_sf"/>
</dbReference>
<dbReference type="InterPro" id="IPR011324">
    <property type="entry name" value="Cytotoxic_necrot_fac-like_cat"/>
</dbReference>
<dbReference type="PANTHER" id="PTHR30616:SF2">
    <property type="entry name" value="PURINE NUCLEOSIDE PHOSPHORYLASE LACC1"/>
    <property type="match status" value="1"/>
</dbReference>
<keyword evidence="5" id="KW-0479">Metal-binding</keyword>
<evidence type="ECO:0000313" key="13">
    <source>
        <dbReference type="Proteomes" id="UP000197032"/>
    </source>
</evidence>
<gene>
    <name evidence="12" type="ORF">KKC1_17340</name>
</gene>
<comment type="catalytic activity">
    <reaction evidence="1">
        <text>inosine + phosphate = alpha-D-ribose 1-phosphate + hypoxanthine</text>
        <dbReference type="Rhea" id="RHEA:27646"/>
        <dbReference type="ChEBI" id="CHEBI:17368"/>
        <dbReference type="ChEBI" id="CHEBI:17596"/>
        <dbReference type="ChEBI" id="CHEBI:43474"/>
        <dbReference type="ChEBI" id="CHEBI:57720"/>
        <dbReference type="EC" id="2.4.2.1"/>
    </reaction>
    <physiologicalReaction direction="left-to-right" evidence="1">
        <dbReference type="Rhea" id="RHEA:27647"/>
    </physiologicalReaction>
</comment>
<keyword evidence="7" id="KW-0862">Zinc</keyword>
<dbReference type="SUPFAM" id="SSF64438">
    <property type="entry name" value="CNF1/YfiH-like putative cysteine hydrolases"/>
    <property type="match status" value="1"/>
</dbReference>
<protein>
    <recommendedName>
        <fullName evidence="11">Purine nucleoside phosphorylase</fullName>
    </recommendedName>
</protein>
<organism evidence="12 13">
    <name type="scientific">Calderihabitans maritimus</name>
    <dbReference type="NCBI Taxonomy" id="1246530"/>
    <lineage>
        <taxon>Bacteria</taxon>
        <taxon>Bacillati</taxon>
        <taxon>Bacillota</taxon>
        <taxon>Clostridia</taxon>
        <taxon>Neomoorellales</taxon>
        <taxon>Calderihabitantaceae</taxon>
        <taxon>Calderihabitans</taxon>
    </lineage>
</organism>
<dbReference type="NCBIfam" id="TIGR00726">
    <property type="entry name" value="peptidoglycan editing factor PgeF"/>
    <property type="match status" value="1"/>
</dbReference>
<comment type="function">
    <text evidence="2">Purine nucleoside enzyme that catalyzes the phosphorolysis of adenosine and inosine nucleosides, yielding D-ribose 1-phosphate and the respective free bases, adenine and hypoxanthine. Also catalyzes the phosphorolysis of S-methyl-5'-thioadenosine into adenine and S-methyl-5-thio-alpha-D-ribose 1-phosphate. Also has adenosine deaminase activity.</text>
</comment>
<keyword evidence="4" id="KW-0808">Transferase</keyword>
<proteinExistence type="inferred from homology"/>
<dbReference type="GO" id="GO:0017061">
    <property type="term" value="F:S-methyl-5-thioadenosine phosphorylase activity"/>
    <property type="evidence" value="ECO:0007669"/>
    <property type="project" value="UniProtKB-EC"/>
</dbReference>
<evidence type="ECO:0000256" key="10">
    <source>
        <dbReference type="ARBA" id="ARBA00049893"/>
    </source>
</evidence>
<evidence type="ECO:0000256" key="7">
    <source>
        <dbReference type="ARBA" id="ARBA00022833"/>
    </source>
</evidence>
<accession>A0A1Z5HSS4</accession>
<keyword evidence="13" id="KW-1185">Reference proteome</keyword>
<comment type="catalytic activity">
    <reaction evidence="10">
        <text>S-methyl-5'-thioadenosine + phosphate = 5-(methylsulfanyl)-alpha-D-ribose 1-phosphate + adenine</text>
        <dbReference type="Rhea" id="RHEA:11852"/>
        <dbReference type="ChEBI" id="CHEBI:16708"/>
        <dbReference type="ChEBI" id="CHEBI:17509"/>
        <dbReference type="ChEBI" id="CHEBI:43474"/>
        <dbReference type="ChEBI" id="CHEBI:58533"/>
        <dbReference type="EC" id="2.4.2.28"/>
    </reaction>
    <physiologicalReaction direction="left-to-right" evidence="10">
        <dbReference type="Rhea" id="RHEA:11853"/>
    </physiologicalReaction>
</comment>
<dbReference type="AlphaFoldDB" id="A0A1Z5HSS4"/>
<comment type="similarity">
    <text evidence="3 11">Belongs to the purine nucleoside phosphorylase YfiH/LACC1 family.</text>
</comment>
<evidence type="ECO:0000256" key="5">
    <source>
        <dbReference type="ARBA" id="ARBA00022723"/>
    </source>
</evidence>
<dbReference type="InterPro" id="IPR003730">
    <property type="entry name" value="Cu_polyphenol_OxRdtase"/>
</dbReference>
<evidence type="ECO:0000256" key="1">
    <source>
        <dbReference type="ARBA" id="ARBA00000553"/>
    </source>
</evidence>
<dbReference type="CDD" id="cd16833">
    <property type="entry name" value="YfiH"/>
    <property type="match status" value="1"/>
</dbReference>
<dbReference type="Proteomes" id="UP000197032">
    <property type="component" value="Unassembled WGS sequence"/>
</dbReference>
<name>A0A1Z5HSS4_9FIRM</name>
<dbReference type="Gene3D" id="3.60.140.10">
    <property type="entry name" value="CNF1/YfiH-like putative cysteine hydrolases"/>
    <property type="match status" value="1"/>
</dbReference>
<comment type="caution">
    <text evidence="12">The sequence shown here is derived from an EMBL/GenBank/DDBJ whole genome shotgun (WGS) entry which is preliminary data.</text>
</comment>
<comment type="catalytic activity">
    <reaction evidence="9">
        <text>adenosine + phosphate = alpha-D-ribose 1-phosphate + adenine</text>
        <dbReference type="Rhea" id="RHEA:27642"/>
        <dbReference type="ChEBI" id="CHEBI:16335"/>
        <dbReference type="ChEBI" id="CHEBI:16708"/>
        <dbReference type="ChEBI" id="CHEBI:43474"/>
        <dbReference type="ChEBI" id="CHEBI:57720"/>
        <dbReference type="EC" id="2.4.2.1"/>
    </reaction>
    <physiologicalReaction direction="left-to-right" evidence="9">
        <dbReference type="Rhea" id="RHEA:27643"/>
    </physiologicalReaction>
</comment>
<dbReference type="EMBL" id="BDGJ01000087">
    <property type="protein sequence ID" value="GAW92583.1"/>
    <property type="molecule type" value="Genomic_DNA"/>
</dbReference>
<evidence type="ECO:0000256" key="6">
    <source>
        <dbReference type="ARBA" id="ARBA00022801"/>
    </source>
</evidence>
<dbReference type="RefSeq" id="WP_202820001.1">
    <property type="nucleotide sequence ID" value="NZ_BDGJ01000087.1"/>
</dbReference>
<evidence type="ECO:0000313" key="12">
    <source>
        <dbReference type="EMBL" id="GAW92583.1"/>
    </source>
</evidence>